<name>A0A240EHY6_9VIBR</name>
<dbReference type="EMBL" id="OANU01000014">
    <property type="protein sequence ID" value="SNX47853.1"/>
    <property type="molecule type" value="Genomic_DNA"/>
</dbReference>
<feature type="transmembrane region" description="Helical" evidence="1">
    <location>
        <begin position="7"/>
        <end position="24"/>
    </location>
</feature>
<feature type="transmembrane region" description="Helical" evidence="1">
    <location>
        <begin position="75"/>
        <end position="95"/>
    </location>
</feature>
<keyword evidence="3" id="KW-1185">Reference proteome</keyword>
<accession>A0A240EHY6</accession>
<gene>
    <name evidence="2" type="ORF">VTH8203_01468</name>
</gene>
<dbReference type="AlphaFoldDB" id="A0A240EHY6"/>
<feature type="transmembrane region" description="Helical" evidence="1">
    <location>
        <begin position="281"/>
        <end position="304"/>
    </location>
</feature>
<keyword evidence="1" id="KW-0812">Transmembrane</keyword>
<evidence type="ECO:0008006" key="4">
    <source>
        <dbReference type="Google" id="ProtNLM"/>
    </source>
</evidence>
<evidence type="ECO:0000313" key="3">
    <source>
        <dbReference type="Proteomes" id="UP000219336"/>
    </source>
</evidence>
<proteinExistence type="predicted"/>
<sequence>MFRINVFSILILIIFIFYNVMLYSVHVTVLDVMSVESLAATYNILINIISLSISIVVLFKVLGEPRLKSLFLQSIQLVLIVHVTVFFLQFFVVYLTDYYIDFVHFFSGQNSRYLSYVKVGLIGMYRPTGLLVEPSTYFGVVFCLYMALKCSTYKIKRYIEYAVIASFLLTFSSVAYVVLVIYFVSRFNKLGIVTNAIIVLFFSILSVMYFSEITPHIEKIVNSSQIRIALVDYLINRDIDLLLLGPSMFGIEQQLYDLASGNISSATHYNRVASINDVGTLVFLMVKLGMTGILLYMVMLFLSLKNSKATYFFSVTLIKLSIMNPIFVMLLPLYFIKDNET</sequence>
<reference evidence="3" key="1">
    <citation type="submission" date="2016-06" db="EMBL/GenBank/DDBJ databases">
        <authorList>
            <person name="Rodrigo-Torres L."/>
            <person name="Arahal R.D."/>
            <person name="Lucena T."/>
        </authorList>
    </citation>
    <scope>NUCLEOTIDE SEQUENCE [LARGE SCALE GENOMIC DNA]</scope>
    <source>
        <strain evidence="3">CECT8203</strain>
    </source>
</reference>
<keyword evidence="1" id="KW-0472">Membrane</keyword>
<feature type="transmembrane region" description="Helical" evidence="1">
    <location>
        <begin position="310"/>
        <end position="336"/>
    </location>
</feature>
<feature type="transmembrane region" description="Helical" evidence="1">
    <location>
        <begin position="44"/>
        <end position="63"/>
    </location>
</feature>
<feature type="transmembrane region" description="Helical" evidence="1">
    <location>
        <begin position="130"/>
        <end position="148"/>
    </location>
</feature>
<organism evidence="2 3">
    <name type="scientific">Vibrio thalassae</name>
    <dbReference type="NCBI Taxonomy" id="1243014"/>
    <lineage>
        <taxon>Bacteria</taxon>
        <taxon>Pseudomonadati</taxon>
        <taxon>Pseudomonadota</taxon>
        <taxon>Gammaproteobacteria</taxon>
        <taxon>Vibrionales</taxon>
        <taxon>Vibrionaceae</taxon>
        <taxon>Vibrio</taxon>
    </lineage>
</organism>
<evidence type="ECO:0000256" key="1">
    <source>
        <dbReference type="SAM" id="Phobius"/>
    </source>
</evidence>
<protein>
    <recommendedName>
        <fullName evidence="4">O-Antigen ligase</fullName>
    </recommendedName>
</protein>
<feature type="transmembrane region" description="Helical" evidence="1">
    <location>
        <begin position="160"/>
        <end position="184"/>
    </location>
</feature>
<dbReference type="Proteomes" id="UP000219336">
    <property type="component" value="Unassembled WGS sequence"/>
</dbReference>
<keyword evidence="1" id="KW-1133">Transmembrane helix</keyword>
<feature type="transmembrane region" description="Helical" evidence="1">
    <location>
        <begin position="190"/>
        <end position="210"/>
    </location>
</feature>
<evidence type="ECO:0000313" key="2">
    <source>
        <dbReference type="EMBL" id="SNX47853.1"/>
    </source>
</evidence>